<dbReference type="CDD" id="cd03354">
    <property type="entry name" value="LbH_SAT"/>
    <property type="match status" value="1"/>
</dbReference>
<name>A0A7V4DGJ9_9BACT</name>
<reference evidence="4" key="1">
    <citation type="journal article" date="2020" name="mSystems">
        <title>Genome- and Community-Level Interaction Insights into Carbon Utilization and Element Cycling Functions of Hydrothermarchaeota in Hydrothermal Sediment.</title>
        <authorList>
            <person name="Zhou Z."/>
            <person name="Liu Y."/>
            <person name="Xu W."/>
            <person name="Pan J."/>
            <person name="Luo Z.H."/>
            <person name="Li M."/>
        </authorList>
    </citation>
    <scope>NUCLEOTIDE SEQUENCE [LARGE SCALE GENOMIC DNA]</scope>
    <source>
        <strain evidence="4">SpSt-716</strain>
    </source>
</reference>
<dbReference type="EMBL" id="DTEN01000059">
    <property type="protein sequence ID" value="HGI74345.1"/>
    <property type="molecule type" value="Genomic_DNA"/>
</dbReference>
<accession>A0A7V4DGJ9</accession>
<dbReference type="AlphaFoldDB" id="A0A7V4DGJ9"/>
<dbReference type="SUPFAM" id="SSF51161">
    <property type="entry name" value="Trimeric LpxA-like enzymes"/>
    <property type="match status" value="1"/>
</dbReference>
<keyword evidence="3" id="KW-0012">Acyltransferase</keyword>
<keyword evidence="1" id="KW-0028">Amino-acid biosynthesis</keyword>
<dbReference type="PANTHER" id="PTHR42811">
    <property type="entry name" value="SERINE ACETYLTRANSFERASE"/>
    <property type="match status" value="1"/>
</dbReference>
<dbReference type="InterPro" id="IPR011004">
    <property type="entry name" value="Trimer_LpxA-like_sf"/>
</dbReference>
<proteinExistence type="predicted"/>
<evidence type="ECO:0000256" key="1">
    <source>
        <dbReference type="ARBA" id="ARBA00022605"/>
    </source>
</evidence>
<dbReference type="InterPro" id="IPR045304">
    <property type="entry name" value="LbH_SAT"/>
</dbReference>
<keyword evidence="2 4" id="KW-0808">Transferase</keyword>
<dbReference type="Gene3D" id="1.10.3130.10">
    <property type="entry name" value="serine acetyltransferase, domain 1"/>
    <property type="match status" value="1"/>
</dbReference>
<dbReference type="GO" id="GO:0008652">
    <property type="term" value="P:amino acid biosynthetic process"/>
    <property type="evidence" value="ECO:0007669"/>
    <property type="project" value="UniProtKB-KW"/>
</dbReference>
<evidence type="ECO:0000256" key="2">
    <source>
        <dbReference type="ARBA" id="ARBA00022679"/>
    </source>
</evidence>
<dbReference type="GO" id="GO:0016746">
    <property type="term" value="F:acyltransferase activity"/>
    <property type="evidence" value="ECO:0007669"/>
    <property type="project" value="UniProtKB-KW"/>
</dbReference>
<dbReference type="InterPro" id="IPR042122">
    <property type="entry name" value="Ser_AcTrfase_N_sf"/>
</dbReference>
<protein>
    <submittedName>
        <fullName evidence="4">Serine acetyltransferase</fullName>
    </submittedName>
</protein>
<dbReference type="NCBIfam" id="NF041874">
    <property type="entry name" value="EPS_EpsC"/>
    <property type="match status" value="1"/>
</dbReference>
<evidence type="ECO:0000313" key="4">
    <source>
        <dbReference type="EMBL" id="HGI74345.1"/>
    </source>
</evidence>
<dbReference type="Gene3D" id="2.160.10.10">
    <property type="entry name" value="Hexapeptide repeat proteins"/>
    <property type="match status" value="1"/>
</dbReference>
<evidence type="ECO:0000256" key="3">
    <source>
        <dbReference type="ARBA" id="ARBA00023315"/>
    </source>
</evidence>
<comment type="caution">
    <text evidence="4">The sequence shown here is derived from an EMBL/GenBank/DDBJ whole genome shotgun (WGS) entry which is preliminary data.</text>
</comment>
<sequence length="312" mass="34971">MPSFEVMTVEGFQRVPVEHIAKALVESYRKTPRITCSEEREFPSREKVIWITEELRGLLFPGYLGNTHMCWANVEYFVGCKLDHLFVALSQEISKALRSDPKAMEGTSRSCEERAREEARRFLEKLPMIREMLDEDVQAAFDGDPAAKSIEEVILSYPCVIAISIYRMAHELFVQGIPLIPRMMTEYAHSITGIDIHPGAKIGRSFFIDHGTGVVIGETCEIGDNVKIYQGVTLGALSFPKDERGKIIRGRKRHPTIEDNVTIYAGATILGGETVIGRGSVVGGNVWLTHSIPANTKVVIEEPRLRIIENRT</sequence>
<organism evidence="4">
    <name type="scientific">Candidatus Caldatribacterium californiense</name>
    <dbReference type="NCBI Taxonomy" id="1454726"/>
    <lineage>
        <taxon>Bacteria</taxon>
        <taxon>Pseudomonadati</taxon>
        <taxon>Atribacterota</taxon>
        <taxon>Atribacteria</taxon>
        <taxon>Atribacterales</taxon>
        <taxon>Candidatus Caldatribacteriaceae</taxon>
        <taxon>Candidatus Caldatribacterium</taxon>
    </lineage>
</organism>
<gene>
    <name evidence="4" type="ORF">ENU96_01500</name>
</gene>
<dbReference type="InterPro" id="IPR053376">
    <property type="entry name" value="Serine_acetyltransferase"/>
</dbReference>